<protein>
    <submittedName>
        <fullName evidence="2">Uncharacterized protein</fullName>
    </submittedName>
</protein>
<dbReference type="EMBL" id="ML733767">
    <property type="protein sequence ID" value="KAB8212958.1"/>
    <property type="molecule type" value="Genomic_DNA"/>
</dbReference>
<evidence type="ECO:0000256" key="1">
    <source>
        <dbReference type="SAM" id="MobiDB-lite"/>
    </source>
</evidence>
<feature type="region of interest" description="Disordered" evidence="1">
    <location>
        <begin position="85"/>
        <end position="119"/>
    </location>
</feature>
<proteinExistence type="predicted"/>
<feature type="compositionally biased region" description="Polar residues" evidence="1">
    <location>
        <begin position="96"/>
        <end position="119"/>
    </location>
</feature>
<name>A0A5N6E6G2_9EURO</name>
<accession>A0A5N6E6G2</accession>
<dbReference type="Proteomes" id="UP000326799">
    <property type="component" value="Unassembled WGS sequence"/>
</dbReference>
<keyword evidence="3" id="KW-1185">Reference proteome</keyword>
<dbReference type="AlphaFoldDB" id="A0A5N6E6G2"/>
<evidence type="ECO:0000313" key="3">
    <source>
        <dbReference type="Proteomes" id="UP000326799"/>
    </source>
</evidence>
<evidence type="ECO:0000313" key="2">
    <source>
        <dbReference type="EMBL" id="KAB8212958.1"/>
    </source>
</evidence>
<organism evidence="2 3">
    <name type="scientific">Aspergillus novoparasiticus</name>
    <dbReference type="NCBI Taxonomy" id="986946"/>
    <lineage>
        <taxon>Eukaryota</taxon>
        <taxon>Fungi</taxon>
        <taxon>Dikarya</taxon>
        <taxon>Ascomycota</taxon>
        <taxon>Pezizomycotina</taxon>
        <taxon>Eurotiomycetes</taxon>
        <taxon>Eurotiomycetidae</taxon>
        <taxon>Eurotiales</taxon>
        <taxon>Aspergillaceae</taxon>
        <taxon>Aspergillus</taxon>
        <taxon>Aspergillus subgen. Circumdati</taxon>
    </lineage>
</organism>
<gene>
    <name evidence="2" type="ORF">BDV33DRAFT_185793</name>
</gene>
<sequence>MSDLDDELLFRGLNNEIAWDTLPLMNRPRLNQSAKDPMTVGSQIPRQVFHYMPISTQQTRLARAEYCQIVPTGEACTFSCHKSWSRKEDMGEPSGNKFNQVTEKTTSPVQEESTTRITW</sequence>
<reference evidence="2 3" key="1">
    <citation type="submission" date="2019-04" db="EMBL/GenBank/DDBJ databases">
        <title>Fungal friends and foes A comparative genomics study of 23 Aspergillus species from section Flavi.</title>
        <authorList>
            <consortium name="DOE Joint Genome Institute"/>
            <person name="Kjaerbolling I."/>
            <person name="Vesth T.C."/>
            <person name="Frisvad J.C."/>
            <person name="Nybo J.L."/>
            <person name="Theobald S."/>
            <person name="Kildgaard S."/>
            <person name="Petersen T.I."/>
            <person name="Kuo A."/>
            <person name="Sato A."/>
            <person name="Lyhne E.K."/>
            <person name="Kogle M.E."/>
            <person name="Wiebenga A."/>
            <person name="Kun R.S."/>
            <person name="Lubbers R.J."/>
            <person name="Makela M.R."/>
            <person name="Barry K."/>
            <person name="Chovatia M."/>
            <person name="Clum A."/>
            <person name="Daum C."/>
            <person name="Haridas S."/>
            <person name="He G."/>
            <person name="LaButti K."/>
            <person name="Lipzen A."/>
            <person name="Mondo S."/>
            <person name="Pangilinan J."/>
            <person name="Riley R."/>
            <person name="Salamov A."/>
            <person name="Simmons B.A."/>
            <person name="Magnuson J.K."/>
            <person name="Henrissat B."/>
            <person name="Mortensen U.H."/>
            <person name="Larsen T.O."/>
            <person name="De vries R.P."/>
            <person name="Grigoriev I.V."/>
            <person name="Machida M."/>
            <person name="Baker S.E."/>
            <person name="Andersen M.R."/>
        </authorList>
    </citation>
    <scope>NUCLEOTIDE SEQUENCE [LARGE SCALE GENOMIC DNA]</scope>
    <source>
        <strain evidence="2 3">CBS 126849</strain>
    </source>
</reference>